<accession>A0A6C0HSW3</accession>
<organism evidence="1">
    <name type="scientific">viral metagenome</name>
    <dbReference type="NCBI Taxonomy" id="1070528"/>
    <lineage>
        <taxon>unclassified sequences</taxon>
        <taxon>metagenomes</taxon>
        <taxon>organismal metagenomes</taxon>
    </lineage>
</organism>
<dbReference type="EMBL" id="MN740005">
    <property type="protein sequence ID" value="QHT82983.1"/>
    <property type="molecule type" value="Genomic_DNA"/>
</dbReference>
<sequence>MTSRKYKRYGSNKTQKRSLIIGGEVQPVKPDERPSFLKTIGTAAKDAILKTTDFMEEKAARFLGFKKINPEEDKLATEPPSEMSQKVSELASTASNIASGIANKANQVGAIVVEELNKNINGPVKETVSTAIGNTVEATEHVLEAANEKLNNPEFVQDVAEAAKNASNTAEIMLEAATPAINQAIDKASEIGTKVASKLGESAVSIALNTAEAIPGPGALIGLARDADKLATAGEAIIEAGTETATTFADTIKKAEEAIKKKMSETSAVTGRITDNMNRFNQVDKISNISNISNISKKIGMGSAANNIMRVASKGGKPSRKFRRVKRRLSRKLHFKTVDL</sequence>
<dbReference type="AlphaFoldDB" id="A0A6C0HSW3"/>
<reference evidence="1" key="1">
    <citation type="journal article" date="2020" name="Nature">
        <title>Giant virus diversity and host interactions through global metagenomics.</title>
        <authorList>
            <person name="Schulz F."/>
            <person name="Roux S."/>
            <person name="Paez-Espino D."/>
            <person name="Jungbluth S."/>
            <person name="Walsh D.A."/>
            <person name="Denef V.J."/>
            <person name="McMahon K.D."/>
            <person name="Konstantinidis K.T."/>
            <person name="Eloe-Fadrosh E.A."/>
            <person name="Kyrpides N.C."/>
            <person name="Woyke T."/>
        </authorList>
    </citation>
    <scope>NUCLEOTIDE SEQUENCE</scope>
    <source>
        <strain evidence="1">GVMAG-M-3300023184-165</strain>
    </source>
</reference>
<name>A0A6C0HSW3_9ZZZZ</name>
<protein>
    <submittedName>
        <fullName evidence="1">Uncharacterized protein</fullName>
    </submittedName>
</protein>
<proteinExistence type="predicted"/>
<evidence type="ECO:0000313" key="1">
    <source>
        <dbReference type="EMBL" id="QHT82983.1"/>
    </source>
</evidence>